<feature type="binding site" description="in other chain" evidence="6">
    <location>
        <position position="309"/>
    </location>
    <ligand>
        <name>K(+)</name>
        <dbReference type="ChEBI" id="CHEBI:29103"/>
        <note>ligand shared between two tetrameric partners</note>
    </ligand>
</feature>
<evidence type="ECO:0000256" key="6">
    <source>
        <dbReference type="PIRSR" id="PIRSR000130-4"/>
    </source>
</evidence>
<dbReference type="GO" id="GO:0046872">
    <property type="term" value="F:metal ion binding"/>
    <property type="evidence" value="ECO:0007669"/>
    <property type="project" value="UniProtKB-KW"/>
</dbReference>
<dbReference type="Gene3D" id="3.20.20.70">
    <property type="entry name" value="Aldolase class I"/>
    <property type="match status" value="1"/>
</dbReference>
<evidence type="ECO:0000313" key="9">
    <source>
        <dbReference type="EMBL" id="OGZ61951.1"/>
    </source>
</evidence>
<dbReference type="CDD" id="cd04601">
    <property type="entry name" value="CBS_pair_IMPDH"/>
    <property type="match status" value="1"/>
</dbReference>
<evidence type="ECO:0000256" key="2">
    <source>
        <dbReference type="ARBA" id="ARBA00022723"/>
    </source>
</evidence>
<gene>
    <name evidence="9" type="ORF">A2932_01935</name>
</gene>
<dbReference type="InterPro" id="IPR013785">
    <property type="entry name" value="Aldolase_TIM"/>
</dbReference>
<feature type="binding site" evidence="5">
    <location>
        <begin position="305"/>
        <end position="307"/>
    </location>
    <ligand>
        <name>NAD(+)</name>
        <dbReference type="ChEBI" id="CHEBI:57540"/>
    </ligand>
</feature>
<dbReference type="PROSITE" id="PS51371">
    <property type="entry name" value="CBS"/>
    <property type="match status" value="2"/>
</dbReference>
<reference evidence="9 10" key="1">
    <citation type="journal article" date="2016" name="Nat. Commun.">
        <title>Thousands of microbial genomes shed light on interconnected biogeochemical processes in an aquifer system.</title>
        <authorList>
            <person name="Anantharaman K."/>
            <person name="Brown C.T."/>
            <person name="Hug L.A."/>
            <person name="Sharon I."/>
            <person name="Castelle C.J."/>
            <person name="Probst A.J."/>
            <person name="Thomas B.C."/>
            <person name="Singh A."/>
            <person name="Wilkins M.J."/>
            <person name="Karaoz U."/>
            <person name="Brodie E.L."/>
            <person name="Williams K.H."/>
            <person name="Hubbard S.S."/>
            <person name="Banfield J.F."/>
        </authorList>
    </citation>
    <scope>NUCLEOTIDE SEQUENCE [LARGE SCALE GENOMIC DNA]</scope>
</reference>
<feature type="binding site" description="in other chain" evidence="6">
    <location>
        <position position="307"/>
    </location>
    <ligand>
        <name>K(+)</name>
        <dbReference type="ChEBI" id="CHEBI:29103"/>
        <note>ligand shared between two tetrameric partners</note>
    </ligand>
</feature>
<evidence type="ECO:0000256" key="3">
    <source>
        <dbReference type="ARBA" id="ARBA00023002"/>
    </source>
</evidence>
<feature type="domain" description="CBS" evidence="8">
    <location>
        <begin position="160"/>
        <end position="221"/>
    </location>
</feature>
<feature type="domain" description="CBS" evidence="8">
    <location>
        <begin position="97"/>
        <end position="154"/>
    </location>
</feature>
<dbReference type="FunFam" id="3.20.20.70:FF:000424">
    <property type="entry name" value="Inosine-5'-monophosphate dehydrogenase 2"/>
    <property type="match status" value="1"/>
</dbReference>
<dbReference type="PANTHER" id="PTHR11911:SF111">
    <property type="entry name" value="INOSINE-5'-MONOPHOSPHATE DEHYDROGENASE"/>
    <property type="match status" value="1"/>
</dbReference>
<evidence type="ECO:0000256" key="4">
    <source>
        <dbReference type="ARBA" id="ARBA00023122"/>
    </source>
</evidence>
<dbReference type="GO" id="GO:0006183">
    <property type="term" value="P:GTP biosynthetic process"/>
    <property type="evidence" value="ECO:0007669"/>
    <property type="project" value="TreeGrafter"/>
</dbReference>
<dbReference type="SUPFAM" id="SSF51412">
    <property type="entry name" value="Inosine monophosphate dehydrogenase (IMPDH)"/>
    <property type="match status" value="1"/>
</dbReference>
<dbReference type="InterPro" id="IPR001093">
    <property type="entry name" value="IMP_DH_GMPRt"/>
</dbReference>
<feature type="binding site" description="in other chain" evidence="6">
    <location>
        <position position="312"/>
    </location>
    <ligand>
        <name>K(+)</name>
        <dbReference type="ChEBI" id="CHEBI:29103"/>
        <note>ligand shared between two tetrameric partners</note>
    </ligand>
</feature>
<keyword evidence="5" id="KW-0520">NAD</keyword>
<dbReference type="PIRSF" id="PIRSF000130">
    <property type="entry name" value="IMPDH"/>
    <property type="match status" value="1"/>
</dbReference>
<dbReference type="SMART" id="SM00116">
    <property type="entry name" value="CBS"/>
    <property type="match status" value="2"/>
</dbReference>
<evidence type="ECO:0000256" key="1">
    <source>
        <dbReference type="ARBA" id="ARBA00005502"/>
    </source>
</evidence>
<accession>A0A1G2HI82</accession>
<dbReference type="CDD" id="cd00381">
    <property type="entry name" value="IMPDH"/>
    <property type="match status" value="1"/>
</dbReference>
<evidence type="ECO:0000256" key="5">
    <source>
        <dbReference type="PIRSR" id="PIRSR000130-3"/>
    </source>
</evidence>
<keyword evidence="4 7" id="KW-0129">CBS domain</keyword>
<dbReference type="SUPFAM" id="SSF54631">
    <property type="entry name" value="CBS-domain pair"/>
    <property type="match status" value="1"/>
</dbReference>
<evidence type="ECO:0000259" key="8">
    <source>
        <dbReference type="PROSITE" id="PS51371"/>
    </source>
</evidence>
<dbReference type="InterPro" id="IPR000644">
    <property type="entry name" value="CBS_dom"/>
</dbReference>
<dbReference type="PANTHER" id="PTHR11911">
    <property type="entry name" value="INOSINE-5-MONOPHOSPHATE DEHYDROGENASE RELATED"/>
    <property type="match status" value="1"/>
</dbReference>
<dbReference type="GO" id="GO:0003938">
    <property type="term" value="F:IMP dehydrogenase activity"/>
    <property type="evidence" value="ECO:0007669"/>
    <property type="project" value="InterPro"/>
</dbReference>
<keyword evidence="3" id="KW-0560">Oxidoreductase</keyword>
<sequence>MCHEAPIAYTFDDISIKPQEISRISSRRDAQIDLGSQISPKVRLKLPVVASYMDTVCEAKMAIAIAQLGGLGIIHRWMTIEEQVSQVRRVKRAENEIIEDPYTLRPSSTVAEIRRAMAEYGVGGLLITDERGKLLGIVTTRDIDFKNKEEDLSMPATAVMTPLEKLIVASKGVTLHEAKKLLDEHKLEKIPVVDNDGVVCGLISKKDIKKMRNRLAARDDEGHLLVAASVGLRGADLFERTGALLEAGADLIVLAIANGYLESAINATRRLRKKFPDVDLAVGDVTEYAGTKRLFAAGADTVLVGIGPGSSCETRYIAGVGVPQFTALRWAASAARAESRYIICDGGAHEPHHFGKALFAGASAVILGGALAGTDEAPGEVVDIGGRKMKQHRGLASEDARAKLERILGASPKKENDHALQEAARFGGEDLYGEVYMHVAGEGVEQGFVPYTGATKEAIKRLTGGLRSLMTYLGVNNLEGLWDICDMGLYISQTAYGAAEGKPHHMSVFRD</sequence>
<keyword evidence="2" id="KW-0479">Metal-binding</keyword>
<comment type="similarity">
    <text evidence="1">Belongs to the IMPDH/GMPR family.</text>
</comment>
<dbReference type="InterPro" id="IPR005990">
    <property type="entry name" value="IMP_DH"/>
</dbReference>
<evidence type="ECO:0000313" key="10">
    <source>
        <dbReference type="Proteomes" id="UP000179153"/>
    </source>
</evidence>
<proteinExistence type="inferred from homology"/>
<dbReference type="Proteomes" id="UP000179153">
    <property type="component" value="Unassembled WGS sequence"/>
</dbReference>
<dbReference type="AlphaFoldDB" id="A0A1G2HI82"/>
<dbReference type="STRING" id="1802163.A2932_01935"/>
<keyword evidence="6" id="KW-0630">Potassium</keyword>
<organism evidence="9 10">
    <name type="scientific">Candidatus Spechtbacteria bacterium RIFCSPLOWO2_01_FULL_46_10</name>
    <dbReference type="NCBI Taxonomy" id="1802163"/>
    <lineage>
        <taxon>Bacteria</taxon>
        <taxon>Candidatus Spechtiibacteriota</taxon>
    </lineage>
</organism>
<dbReference type="EMBL" id="MHOI01000006">
    <property type="protein sequence ID" value="OGZ61951.1"/>
    <property type="molecule type" value="Genomic_DNA"/>
</dbReference>
<evidence type="ECO:0000256" key="7">
    <source>
        <dbReference type="PROSITE-ProRule" id="PRU00703"/>
    </source>
</evidence>
<dbReference type="Pfam" id="PF00478">
    <property type="entry name" value="IMPDH"/>
    <property type="match status" value="1"/>
</dbReference>
<protein>
    <recommendedName>
        <fullName evidence="8">CBS domain-containing protein</fullName>
    </recommendedName>
</protein>
<dbReference type="SMART" id="SM01240">
    <property type="entry name" value="IMPDH"/>
    <property type="match status" value="1"/>
</dbReference>
<dbReference type="InterPro" id="IPR046342">
    <property type="entry name" value="CBS_dom_sf"/>
</dbReference>
<dbReference type="Pfam" id="PF00571">
    <property type="entry name" value="CBS"/>
    <property type="match status" value="2"/>
</dbReference>
<comment type="caution">
    <text evidence="9">The sequence shown here is derived from an EMBL/GenBank/DDBJ whole genome shotgun (WGS) entry which is preliminary data.</text>
</comment>
<name>A0A1G2HI82_9BACT</name>